<dbReference type="Proteomes" id="UP000314294">
    <property type="component" value="Unassembled WGS sequence"/>
</dbReference>
<dbReference type="Pfam" id="PF00096">
    <property type="entry name" value="zf-C2H2"/>
    <property type="match status" value="2"/>
</dbReference>
<comment type="caution">
    <text evidence="14">The sequence shown here is derived from an EMBL/GenBank/DDBJ whole genome shotgun (WGS) entry which is preliminary data.</text>
</comment>
<dbReference type="FunFam" id="3.30.160.60:FF:000508">
    <property type="entry name" value="Myeloid zinc finger 1"/>
    <property type="match status" value="1"/>
</dbReference>
<keyword evidence="8" id="KW-0238">DNA-binding</keyword>
<dbReference type="GO" id="GO:0005634">
    <property type="term" value="C:nucleus"/>
    <property type="evidence" value="ECO:0007669"/>
    <property type="project" value="UniProtKB-SubCell"/>
</dbReference>
<evidence type="ECO:0000259" key="13">
    <source>
        <dbReference type="PROSITE" id="PS50157"/>
    </source>
</evidence>
<keyword evidence="3" id="KW-0479">Metal-binding</keyword>
<evidence type="ECO:0000256" key="1">
    <source>
        <dbReference type="ARBA" id="ARBA00004123"/>
    </source>
</evidence>
<name>A0A4Z2FIB8_9TELE</name>
<sequence length="536" mass="59153">MSDLETLVVTFQTQLSDVMETVVKTAMYEVTRLVEEGFLEEMQRRSREVEALRRRLRRAESNRGVERRRTAAAGRRCADGSKEEEEEELFSYTEEEEDDDDDDEEDERLAEEQDDLFGACGIKEEEEEERWSMSCTQEVMPESTRAEAPPTSRFSPTLKSLTPDEDEPSPPDVKDEDANKPSGFPPHWSGALDGEAALDSHGAAEKTEAQPDRFQENGENLSRDAMKREPPASPEYVFPEDHEDDAHGTADPSFEEEEDGCWAAMTGLLQDHRLQSGAAPSAVSVKQEADIDSDGRVDGERDDGEEPTAKSRAASFSCSAKRHRASPEAPKQNRVSHKAAAQEVMKLHARAGSSLRLHAALQNLHRPAKNPNGGNADSNPLARTPSTSIAPPPPLSVHPGDRLAAAHNRAGDPRVSVKTHPSANPSAHADAHGAAAAAARHHLLRCGQCGKCFPHPSNLKAHLLTHTGERPFCCALCGRSFTKLSNLKAHRRVLLRQEEEEEEEEEVTVDGLVHYTLDFSVWITVNTLKSMFAIIL</sequence>
<evidence type="ECO:0000256" key="6">
    <source>
        <dbReference type="ARBA" id="ARBA00022833"/>
    </source>
</evidence>
<evidence type="ECO:0000256" key="8">
    <source>
        <dbReference type="ARBA" id="ARBA00023125"/>
    </source>
</evidence>
<evidence type="ECO:0000256" key="3">
    <source>
        <dbReference type="ARBA" id="ARBA00022723"/>
    </source>
</evidence>
<evidence type="ECO:0000256" key="9">
    <source>
        <dbReference type="ARBA" id="ARBA00023163"/>
    </source>
</evidence>
<dbReference type="PROSITE" id="PS50157">
    <property type="entry name" value="ZINC_FINGER_C2H2_2"/>
    <property type="match status" value="2"/>
</dbReference>
<dbReference type="FunFam" id="3.30.160.60:FF:000100">
    <property type="entry name" value="Zinc finger 45-like"/>
    <property type="match status" value="1"/>
</dbReference>
<dbReference type="InterPro" id="IPR013087">
    <property type="entry name" value="Znf_C2H2_type"/>
</dbReference>
<feature type="region of interest" description="Disordered" evidence="12">
    <location>
        <begin position="365"/>
        <end position="434"/>
    </location>
</feature>
<gene>
    <name evidence="14" type="primary">ZKSCAN2_1</name>
    <name evidence="14" type="ORF">EYF80_048889</name>
</gene>
<feature type="domain" description="C2H2-type" evidence="13">
    <location>
        <begin position="472"/>
        <end position="501"/>
    </location>
</feature>
<dbReference type="OrthoDB" id="8922241at2759"/>
<dbReference type="Gene3D" id="3.30.160.60">
    <property type="entry name" value="Classic Zinc Finger"/>
    <property type="match status" value="2"/>
</dbReference>
<protein>
    <submittedName>
        <fullName evidence="14">Zinc finger protein with KRAB and SCAN domains 2</fullName>
    </submittedName>
</protein>
<keyword evidence="10" id="KW-0539">Nucleus</keyword>
<dbReference type="PANTHER" id="PTHR24394">
    <property type="entry name" value="ZINC FINGER PROTEIN"/>
    <property type="match status" value="1"/>
</dbReference>
<organism evidence="14 15">
    <name type="scientific">Liparis tanakae</name>
    <name type="common">Tanaka's snailfish</name>
    <dbReference type="NCBI Taxonomy" id="230148"/>
    <lineage>
        <taxon>Eukaryota</taxon>
        <taxon>Metazoa</taxon>
        <taxon>Chordata</taxon>
        <taxon>Craniata</taxon>
        <taxon>Vertebrata</taxon>
        <taxon>Euteleostomi</taxon>
        <taxon>Actinopterygii</taxon>
        <taxon>Neopterygii</taxon>
        <taxon>Teleostei</taxon>
        <taxon>Neoteleostei</taxon>
        <taxon>Acanthomorphata</taxon>
        <taxon>Eupercaria</taxon>
        <taxon>Perciformes</taxon>
        <taxon>Cottioidei</taxon>
        <taxon>Cottales</taxon>
        <taxon>Liparidae</taxon>
        <taxon>Liparis</taxon>
    </lineage>
</organism>
<evidence type="ECO:0000256" key="4">
    <source>
        <dbReference type="ARBA" id="ARBA00022737"/>
    </source>
</evidence>
<keyword evidence="5 11" id="KW-0863">Zinc-finger</keyword>
<evidence type="ECO:0000313" key="15">
    <source>
        <dbReference type="Proteomes" id="UP000314294"/>
    </source>
</evidence>
<comment type="similarity">
    <text evidence="2">Belongs to the krueppel C2H2-type zinc-finger protein family.</text>
</comment>
<proteinExistence type="inferred from homology"/>
<feature type="region of interest" description="Disordered" evidence="12">
    <location>
        <begin position="63"/>
        <end position="340"/>
    </location>
</feature>
<reference evidence="14 15" key="1">
    <citation type="submission" date="2019-03" db="EMBL/GenBank/DDBJ databases">
        <title>First draft genome of Liparis tanakae, snailfish: a comprehensive survey of snailfish specific genes.</title>
        <authorList>
            <person name="Kim W."/>
            <person name="Song I."/>
            <person name="Jeong J.-H."/>
            <person name="Kim D."/>
            <person name="Kim S."/>
            <person name="Ryu S."/>
            <person name="Song J.Y."/>
            <person name="Lee S.K."/>
        </authorList>
    </citation>
    <scope>NUCLEOTIDE SEQUENCE [LARGE SCALE GENOMIC DNA]</scope>
    <source>
        <tissue evidence="14">Muscle</tissue>
    </source>
</reference>
<evidence type="ECO:0000256" key="12">
    <source>
        <dbReference type="SAM" id="MobiDB-lite"/>
    </source>
</evidence>
<dbReference type="GO" id="GO:0003677">
    <property type="term" value="F:DNA binding"/>
    <property type="evidence" value="ECO:0007669"/>
    <property type="project" value="UniProtKB-KW"/>
</dbReference>
<evidence type="ECO:0000313" key="14">
    <source>
        <dbReference type="EMBL" id="TNN40946.1"/>
    </source>
</evidence>
<dbReference type="SMART" id="SM00355">
    <property type="entry name" value="ZnF_C2H2"/>
    <property type="match status" value="2"/>
</dbReference>
<dbReference type="SUPFAM" id="SSF57667">
    <property type="entry name" value="beta-beta-alpha zinc fingers"/>
    <property type="match status" value="1"/>
</dbReference>
<evidence type="ECO:0000256" key="5">
    <source>
        <dbReference type="ARBA" id="ARBA00022771"/>
    </source>
</evidence>
<keyword evidence="7" id="KW-0805">Transcription regulation</keyword>
<evidence type="ECO:0000256" key="7">
    <source>
        <dbReference type="ARBA" id="ARBA00023015"/>
    </source>
</evidence>
<dbReference type="GO" id="GO:0042802">
    <property type="term" value="F:identical protein binding"/>
    <property type="evidence" value="ECO:0007669"/>
    <property type="project" value="UniProtKB-ARBA"/>
</dbReference>
<evidence type="ECO:0000256" key="2">
    <source>
        <dbReference type="ARBA" id="ARBA00006991"/>
    </source>
</evidence>
<dbReference type="InterPro" id="IPR036236">
    <property type="entry name" value="Znf_C2H2_sf"/>
</dbReference>
<keyword evidence="15" id="KW-1185">Reference proteome</keyword>
<evidence type="ECO:0000256" key="11">
    <source>
        <dbReference type="PROSITE-ProRule" id="PRU00042"/>
    </source>
</evidence>
<feature type="compositionally biased region" description="Basic and acidic residues" evidence="12">
    <location>
        <begin position="287"/>
        <end position="299"/>
    </location>
</feature>
<keyword evidence="9" id="KW-0804">Transcription</keyword>
<dbReference type="PANTHER" id="PTHR24394:SF23">
    <property type="entry name" value="ZINC FINGER PROTEIN 281-LIKE ISOFORM X1"/>
    <property type="match status" value="1"/>
</dbReference>
<accession>A0A4Z2FIB8</accession>
<feature type="domain" description="C2H2-type" evidence="13">
    <location>
        <begin position="444"/>
        <end position="471"/>
    </location>
</feature>
<comment type="subcellular location">
    <subcellularLocation>
        <location evidence="1">Nucleus</location>
    </subcellularLocation>
</comment>
<keyword evidence="6" id="KW-0862">Zinc</keyword>
<keyword evidence="4" id="KW-0677">Repeat</keyword>
<dbReference type="AlphaFoldDB" id="A0A4Z2FIB8"/>
<dbReference type="GO" id="GO:0000981">
    <property type="term" value="F:DNA-binding transcription factor activity, RNA polymerase II-specific"/>
    <property type="evidence" value="ECO:0007669"/>
    <property type="project" value="TreeGrafter"/>
</dbReference>
<feature type="compositionally biased region" description="Acidic residues" evidence="12">
    <location>
        <begin position="82"/>
        <end position="115"/>
    </location>
</feature>
<dbReference type="PROSITE" id="PS00028">
    <property type="entry name" value="ZINC_FINGER_C2H2_1"/>
    <property type="match status" value="1"/>
</dbReference>
<dbReference type="EMBL" id="SRLO01001146">
    <property type="protein sequence ID" value="TNN40946.1"/>
    <property type="molecule type" value="Genomic_DNA"/>
</dbReference>
<evidence type="ECO:0000256" key="10">
    <source>
        <dbReference type="ARBA" id="ARBA00023242"/>
    </source>
</evidence>
<dbReference type="GO" id="GO:0008270">
    <property type="term" value="F:zinc ion binding"/>
    <property type="evidence" value="ECO:0007669"/>
    <property type="project" value="UniProtKB-KW"/>
</dbReference>
<feature type="compositionally biased region" description="Basic and acidic residues" evidence="12">
    <location>
        <begin position="202"/>
        <end position="230"/>
    </location>
</feature>